<dbReference type="EMBL" id="BQXO01000001">
    <property type="protein sequence ID" value="GKT04961.1"/>
    <property type="molecule type" value="Genomic_DNA"/>
</dbReference>
<dbReference type="SUPFAM" id="SSF53474">
    <property type="entry name" value="alpha/beta-Hydrolases"/>
    <property type="match status" value="1"/>
</dbReference>
<feature type="compositionally biased region" description="Low complexity" evidence="1">
    <location>
        <begin position="306"/>
        <end position="315"/>
    </location>
</feature>
<accession>A0ABQ5JPB9</accession>
<feature type="compositionally biased region" description="Polar residues" evidence="1">
    <location>
        <begin position="293"/>
        <end position="305"/>
    </location>
</feature>
<evidence type="ECO:0000313" key="3">
    <source>
        <dbReference type="EMBL" id="GKT04961.1"/>
    </source>
</evidence>
<name>A0ABQ5JPB9_9LACO</name>
<keyword evidence="3" id="KW-0808">Transferase</keyword>
<comment type="caution">
    <text evidence="3">The sequence shown here is derived from an EMBL/GenBank/DDBJ whole genome shotgun (WGS) entry which is preliminary data.</text>
</comment>
<gene>
    <name evidence="3" type="ORF">JCM31185_02500</name>
</gene>
<feature type="region of interest" description="Disordered" evidence="1">
    <location>
        <begin position="286"/>
        <end position="315"/>
    </location>
</feature>
<keyword evidence="2" id="KW-0812">Transmembrane</keyword>
<dbReference type="Gene3D" id="3.40.50.1820">
    <property type="entry name" value="alpha/beta hydrolase"/>
    <property type="match status" value="1"/>
</dbReference>
<dbReference type="RefSeq" id="WP_407882229.1">
    <property type="nucleotide sequence ID" value="NZ_BQXO01000001.1"/>
</dbReference>
<feature type="transmembrane region" description="Helical" evidence="2">
    <location>
        <begin position="7"/>
        <end position="29"/>
    </location>
</feature>
<evidence type="ECO:0000256" key="2">
    <source>
        <dbReference type="SAM" id="Phobius"/>
    </source>
</evidence>
<dbReference type="Pfam" id="PF06028">
    <property type="entry name" value="DUF915"/>
    <property type="match status" value="1"/>
</dbReference>
<dbReference type="InterPro" id="IPR029058">
    <property type="entry name" value="AB_hydrolase_fold"/>
</dbReference>
<dbReference type="Proteomes" id="UP001628078">
    <property type="component" value="Unassembled WGS sequence"/>
</dbReference>
<keyword evidence="3" id="KW-0012">Acyltransferase</keyword>
<dbReference type="GO" id="GO:0016746">
    <property type="term" value="F:acyltransferase activity"/>
    <property type="evidence" value="ECO:0007669"/>
    <property type="project" value="UniProtKB-KW"/>
</dbReference>
<keyword evidence="2" id="KW-1133">Transmembrane helix</keyword>
<organism evidence="3 4">
    <name type="scientific">Furfurilactobacillus curtus</name>
    <dbReference type="NCBI Taxonomy" id="1746200"/>
    <lineage>
        <taxon>Bacteria</taxon>
        <taxon>Bacillati</taxon>
        <taxon>Bacillota</taxon>
        <taxon>Bacilli</taxon>
        <taxon>Lactobacillales</taxon>
        <taxon>Lactobacillaceae</taxon>
        <taxon>Furfurilactobacillus</taxon>
    </lineage>
</organism>
<reference evidence="3 4" key="1">
    <citation type="submission" date="2022-03" db="EMBL/GenBank/DDBJ databases">
        <title>Draft genome sequence of Furfurilactobacillus curtus JCM 31185.</title>
        <authorList>
            <person name="Suzuki S."/>
            <person name="Endo A."/>
            <person name="Kajikawa A."/>
        </authorList>
    </citation>
    <scope>NUCLEOTIDE SEQUENCE [LARGE SCALE GENOMIC DNA]</scope>
    <source>
        <strain evidence="3 4">JCM 31185</strain>
    </source>
</reference>
<sequence>MPNKLKRWFVVGIFCIFVVMVGALTVPWVKHSVTKPRTIRQSRMSPVIFIPGSSAGQNRFDDLFKTINLGQGLPPNTNGGRTPIQHSVVKVTVKTNDHLQVSGTVRAGDNAPFFVVAFENNHDGYANIKKQARWFDIAFNYLAKTYNFNNFSGFGHSNGGLIYTLFLENYFNQSKYRMHELMMLGSPFNLEGKDQNQRVPMLTNMVDNRNKLPKSLNVYLVAGTENYTNDGIVPVQSVYAGKYVYQDQVAHFTELTVTGSDAEHSDLPQNKQIVSLMSQNLLQFQTRDRQRARNSTINQKGNRNNSSSTSSSTPK</sequence>
<evidence type="ECO:0000313" key="4">
    <source>
        <dbReference type="Proteomes" id="UP001628078"/>
    </source>
</evidence>
<keyword evidence="4" id="KW-1185">Reference proteome</keyword>
<keyword evidence="2" id="KW-0472">Membrane</keyword>
<evidence type="ECO:0000256" key="1">
    <source>
        <dbReference type="SAM" id="MobiDB-lite"/>
    </source>
</evidence>
<protein>
    <submittedName>
        <fullName evidence="3">Acyltransferase</fullName>
    </submittedName>
</protein>
<proteinExistence type="predicted"/>
<dbReference type="InterPro" id="IPR010315">
    <property type="entry name" value="DUF915_hydro-like"/>
</dbReference>